<dbReference type="CDD" id="cd06572">
    <property type="entry name" value="Histidinol_dh"/>
    <property type="match status" value="1"/>
</dbReference>
<feature type="binding site" evidence="8">
    <location>
        <position position="320"/>
    </location>
    <ligand>
        <name>substrate</name>
    </ligand>
</feature>
<proteinExistence type="inferred from homology"/>
<dbReference type="PANTHER" id="PTHR21256">
    <property type="entry name" value="HISTIDINOL DEHYDROGENASE HDH"/>
    <property type="match status" value="1"/>
</dbReference>
<feature type="active site" description="Proton acceptor" evidence="8">
    <location>
        <position position="319"/>
    </location>
</feature>
<evidence type="ECO:0000256" key="6">
    <source>
        <dbReference type="ARBA" id="ARBA00023002"/>
    </source>
</evidence>
<comment type="similarity">
    <text evidence="2 8 9 10">Belongs to the histidinol dehydrogenase family.</text>
</comment>
<feature type="binding site" evidence="8">
    <location>
        <position position="206"/>
    </location>
    <ligand>
        <name>NAD(+)</name>
        <dbReference type="ChEBI" id="CHEBI:57540"/>
    </ligand>
</feature>
<evidence type="ECO:0000256" key="2">
    <source>
        <dbReference type="ARBA" id="ARBA00010178"/>
    </source>
</evidence>
<keyword evidence="4 8" id="KW-0479">Metal-binding</keyword>
<dbReference type="PIRSF" id="PIRSF000099">
    <property type="entry name" value="Histidinol_dh"/>
    <property type="match status" value="1"/>
</dbReference>
<feature type="binding site" evidence="8">
    <location>
        <position position="353"/>
    </location>
    <ligand>
        <name>Zn(2+)</name>
        <dbReference type="ChEBI" id="CHEBI:29105"/>
    </ligand>
</feature>
<feature type="binding site" evidence="8">
    <location>
        <position position="353"/>
    </location>
    <ligand>
        <name>substrate</name>
    </ligand>
</feature>
<dbReference type="GO" id="GO:0004399">
    <property type="term" value="F:histidinol dehydrogenase activity"/>
    <property type="evidence" value="ECO:0007669"/>
    <property type="project" value="UniProtKB-EC"/>
</dbReference>
<dbReference type="InterPro" id="IPR016161">
    <property type="entry name" value="Ald_DH/histidinol_DH"/>
</dbReference>
<evidence type="ECO:0000256" key="7">
    <source>
        <dbReference type="ARBA" id="ARBA00049489"/>
    </source>
</evidence>
<sequence>MIPVVRPEQLSTRRKVEDGEAYQEKTVREILSAVRTEGDVALLRVTRELDGADLDSLEVEKSEFEEAYRQVEQTFVHSLRQAAQRIRRYHEGQKRRSWMETETDGTVLGQLIRPLARVGVYVPGGRAAYPSSVLMNVIPASVAGVEEVVMVTPPRPGGDVHAATLVAAQEAGVDRVLKVGGAQAVAALAWGTESVPAVDKIVGPGNIYVALAKRWVYGQVDIDMVAGPSEIVVVADESADPAYVAADLLSQAEHDPMASPVLLTPSSPLAESVALELEQQCDRLERKGIASQSIREQGAICLTEDLDEALEVANRLAPEHLELMVVDPWSWVGRVKNAGALFLGPWSPEPVGDYFAGPNHILPTNGTARFFSPLGVDDFLKKTSLISYSREALARDAEHVITLAEAEGLTAHAASIRTRMIKGEENG</sequence>
<reference evidence="12" key="1">
    <citation type="journal article" date="2019" name="Int. J. Syst. Evol. Microbiol.">
        <title>The Global Catalogue of Microorganisms (GCM) 10K type strain sequencing project: providing services to taxonomists for standard genome sequencing and annotation.</title>
        <authorList>
            <consortium name="The Broad Institute Genomics Platform"/>
            <consortium name="The Broad Institute Genome Sequencing Center for Infectious Disease"/>
            <person name="Wu L."/>
            <person name="Ma J."/>
        </authorList>
    </citation>
    <scope>NUCLEOTIDE SEQUENCE [LARGE SCALE GENOMIC DNA]</scope>
    <source>
        <strain evidence="12">S1</strain>
    </source>
</reference>
<dbReference type="EC" id="1.1.1.23" evidence="3 8"/>
<keyword evidence="8" id="KW-0028">Amino-acid biosynthesis</keyword>
<dbReference type="InterPro" id="IPR001692">
    <property type="entry name" value="Histidinol_DH_CS"/>
</dbReference>
<dbReference type="RefSeq" id="WP_380165544.1">
    <property type="nucleotide sequence ID" value="NZ_JBHTNU010000010.1"/>
</dbReference>
<dbReference type="NCBIfam" id="TIGR00069">
    <property type="entry name" value="hisD"/>
    <property type="match status" value="1"/>
</dbReference>
<organism evidence="11 12">
    <name type="scientific">Kroppenstedtia sanguinis</name>
    <dbReference type="NCBI Taxonomy" id="1380684"/>
    <lineage>
        <taxon>Bacteria</taxon>
        <taxon>Bacillati</taxon>
        <taxon>Bacillota</taxon>
        <taxon>Bacilli</taxon>
        <taxon>Bacillales</taxon>
        <taxon>Thermoactinomycetaceae</taxon>
        <taxon>Kroppenstedtia</taxon>
    </lineage>
</organism>
<dbReference type="Proteomes" id="UP001597282">
    <property type="component" value="Unassembled WGS sequence"/>
</dbReference>
<feature type="active site" description="Proton acceptor" evidence="8">
    <location>
        <position position="320"/>
    </location>
</feature>
<comment type="caution">
    <text evidence="11">The sequence shown here is derived from an EMBL/GenBank/DDBJ whole genome shotgun (WGS) entry which is preliminary data.</text>
</comment>
<name>A0ABW4C9P8_9BACL</name>
<comment type="pathway">
    <text evidence="8">Amino-acid biosynthesis; L-histidine biosynthesis; L-histidine from 5-phospho-alpha-D-ribose 1-diphosphate: step 9/9.</text>
</comment>
<evidence type="ECO:0000313" key="12">
    <source>
        <dbReference type="Proteomes" id="UP001597282"/>
    </source>
</evidence>
<keyword evidence="5 8" id="KW-0862">Zinc</keyword>
<dbReference type="InterPro" id="IPR022695">
    <property type="entry name" value="Histidinol_DH_monofunct"/>
</dbReference>
<gene>
    <name evidence="8 11" type="primary">hisD</name>
    <name evidence="11" type="ORF">ACFQ4Y_11245</name>
</gene>
<evidence type="ECO:0000313" key="11">
    <source>
        <dbReference type="EMBL" id="MFD1427484.1"/>
    </source>
</evidence>
<feature type="binding site" evidence="8">
    <location>
        <position position="251"/>
    </location>
    <ligand>
        <name>Zn(2+)</name>
        <dbReference type="ChEBI" id="CHEBI:29105"/>
    </ligand>
</feature>
<feature type="binding site" evidence="8">
    <location>
        <position position="229"/>
    </location>
    <ligand>
        <name>substrate</name>
    </ligand>
</feature>
<keyword evidence="6 8" id="KW-0560">Oxidoreductase</keyword>
<keyword evidence="8" id="KW-0368">Histidine biosynthesis</keyword>
<keyword evidence="12" id="KW-1185">Reference proteome</keyword>
<feature type="binding site" evidence="8">
    <location>
        <position position="251"/>
    </location>
    <ligand>
        <name>substrate</name>
    </ligand>
</feature>
<feature type="binding site" evidence="8">
    <location>
        <position position="412"/>
    </location>
    <ligand>
        <name>Zn(2+)</name>
        <dbReference type="ChEBI" id="CHEBI:29105"/>
    </ligand>
</feature>
<evidence type="ECO:0000256" key="1">
    <source>
        <dbReference type="ARBA" id="ARBA00003850"/>
    </source>
</evidence>
<comment type="function">
    <text evidence="1 8">Catalyzes the sequential NAD-dependent oxidations of L-histidinol to L-histidinaldehyde and then to L-histidine.</text>
</comment>
<feature type="binding site" evidence="8">
    <location>
        <position position="254"/>
    </location>
    <ligand>
        <name>Zn(2+)</name>
        <dbReference type="ChEBI" id="CHEBI:29105"/>
    </ligand>
</feature>
<evidence type="ECO:0000256" key="10">
    <source>
        <dbReference type="RuleBase" id="RU004175"/>
    </source>
</evidence>
<dbReference type="InterPro" id="IPR012131">
    <property type="entry name" value="Hstdl_DH"/>
</dbReference>
<dbReference type="Gene3D" id="3.40.50.1980">
    <property type="entry name" value="Nitrogenase molybdenum iron protein domain"/>
    <property type="match status" value="2"/>
</dbReference>
<evidence type="ECO:0000256" key="3">
    <source>
        <dbReference type="ARBA" id="ARBA00012965"/>
    </source>
</evidence>
<dbReference type="Pfam" id="PF00815">
    <property type="entry name" value="Histidinol_dh"/>
    <property type="match status" value="1"/>
</dbReference>
<protein>
    <recommendedName>
        <fullName evidence="3 8">Histidinol dehydrogenase</fullName>
        <shortName evidence="8">HDH</shortName>
        <ecNumber evidence="3 8">1.1.1.23</ecNumber>
    </recommendedName>
</protein>
<evidence type="ECO:0000256" key="9">
    <source>
        <dbReference type="PIRNR" id="PIRNR000099"/>
    </source>
</evidence>
<evidence type="ECO:0000256" key="5">
    <source>
        <dbReference type="ARBA" id="ARBA00022833"/>
    </source>
</evidence>
<feature type="binding site" evidence="8">
    <location>
        <position position="121"/>
    </location>
    <ligand>
        <name>NAD(+)</name>
        <dbReference type="ChEBI" id="CHEBI:57540"/>
    </ligand>
</feature>
<dbReference type="HAMAP" id="MF_01024">
    <property type="entry name" value="HisD"/>
    <property type="match status" value="1"/>
</dbReference>
<dbReference type="PROSITE" id="PS00611">
    <property type="entry name" value="HISOL_DEHYDROGENASE"/>
    <property type="match status" value="1"/>
</dbReference>
<evidence type="ECO:0000256" key="8">
    <source>
        <dbReference type="HAMAP-Rule" id="MF_01024"/>
    </source>
</evidence>
<dbReference type="Gene3D" id="1.20.5.1300">
    <property type="match status" value="1"/>
</dbReference>
<feature type="binding site" evidence="8">
    <location>
        <position position="254"/>
    </location>
    <ligand>
        <name>substrate</name>
    </ligand>
</feature>
<feature type="binding site" evidence="8">
    <location>
        <position position="407"/>
    </location>
    <ligand>
        <name>substrate</name>
    </ligand>
</feature>
<dbReference type="SUPFAM" id="SSF53720">
    <property type="entry name" value="ALDH-like"/>
    <property type="match status" value="1"/>
</dbReference>
<feature type="binding site" evidence="8">
    <location>
        <position position="412"/>
    </location>
    <ligand>
        <name>substrate</name>
    </ligand>
</feature>
<dbReference type="EMBL" id="JBHTNU010000010">
    <property type="protein sequence ID" value="MFD1427484.1"/>
    <property type="molecule type" value="Genomic_DNA"/>
</dbReference>
<feature type="binding site" evidence="8">
    <location>
        <position position="183"/>
    </location>
    <ligand>
        <name>NAD(+)</name>
        <dbReference type="ChEBI" id="CHEBI:57540"/>
    </ligand>
</feature>
<keyword evidence="8" id="KW-0520">NAD</keyword>
<comment type="catalytic activity">
    <reaction evidence="7 8">
        <text>L-histidinol + 2 NAD(+) + H2O = L-histidine + 2 NADH + 3 H(+)</text>
        <dbReference type="Rhea" id="RHEA:20641"/>
        <dbReference type="ChEBI" id="CHEBI:15377"/>
        <dbReference type="ChEBI" id="CHEBI:15378"/>
        <dbReference type="ChEBI" id="CHEBI:57540"/>
        <dbReference type="ChEBI" id="CHEBI:57595"/>
        <dbReference type="ChEBI" id="CHEBI:57699"/>
        <dbReference type="ChEBI" id="CHEBI:57945"/>
        <dbReference type="EC" id="1.1.1.23"/>
    </reaction>
</comment>
<comment type="cofactor">
    <cofactor evidence="8">
        <name>Zn(2+)</name>
        <dbReference type="ChEBI" id="CHEBI:29105"/>
    </cofactor>
    <text evidence="8">Binds 1 zinc ion per subunit.</text>
</comment>
<accession>A0ABW4C9P8</accession>
<evidence type="ECO:0000256" key="4">
    <source>
        <dbReference type="ARBA" id="ARBA00022723"/>
    </source>
</evidence>
<dbReference type="PANTHER" id="PTHR21256:SF2">
    <property type="entry name" value="HISTIDINE BIOSYNTHESIS TRIFUNCTIONAL PROTEIN"/>
    <property type="match status" value="1"/>
</dbReference>
<dbReference type="PRINTS" id="PR00083">
    <property type="entry name" value="HOLDHDRGNASE"/>
</dbReference>